<dbReference type="GO" id="GO:1990077">
    <property type="term" value="C:primosome complex"/>
    <property type="evidence" value="ECO:0007669"/>
    <property type="project" value="UniProtKB-KW"/>
</dbReference>
<dbReference type="SUPFAM" id="SSF140914">
    <property type="entry name" value="PriB N-terminal domain-like"/>
    <property type="match status" value="1"/>
</dbReference>
<reference evidence="9" key="2">
    <citation type="journal article" date="2022" name="Nat. Microbiol.">
        <title>A closed Candidatus Odinarchaeum chromosome exposes Asgard archaeal viruses.</title>
        <authorList>
            <person name="Tamarit D."/>
            <person name="Caceres E.F."/>
            <person name="Krupovic M."/>
            <person name="Nijland R."/>
            <person name="Eme L."/>
            <person name="Robinson N.P."/>
            <person name="Ettema T.J.G."/>
        </authorList>
    </citation>
    <scope>NUCLEOTIDE SEQUENCE</scope>
    <source>
        <strain evidence="9">LCB_4</strain>
    </source>
</reference>
<dbReference type="KEGG" id="oyw:OdinLCB4_003905"/>
<comment type="subunit">
    <text evidence="7">Heterodimer of a small subunit (PriS) and a large subunit (PriL).</text>
</comment>
<dbReference type="GO" id="GO:0046872">
    <property type="term" value="F:metal ion binding"/>
    <property type="evidence" value="ECO:0007669"/>
    <property type="project" value="UniProtKB-KW"/>
</dbReference>
<dbReference type="GO" id="GO:0006270">
    <property type="term" value="P:DNA replication initiation"/>
    <property type="evidence" value="ECO:0007669"/>
    <property type="project" value="TreeGrafter"/>
</dbReference>
<keyword evidence="4 7" id="KW-0479">Metal-binding</keyword>
<dbReference type="InterPro" id="IPR058560">
    <property type="entry name" value="DNA_primase_C"/>
</dbReference>
<evidence type="ECO:0000256" key="4">
    <source>
        <dbReference type="ARBA" id="ARBA00022723"/>
    </source>
</evidence>
<feature type="binding site" evidence="7">
    <location>
        <position position="340"/>
    </location>
    <ligand>
        <name>[4Fe-4S] cluster</name>
        <dbReference type="ChEBI" id="CHEBI:49883"/>
    </ligand>
</feature>
<dbReference type="GO" id="GO:0006269">
    <property type="term" value="P:DNA replication, synthesis of primer"/>
    <property type="evidence" value="ECO:0007669"/>
    <property type="project" value="UniProtKB-UniRule"/>
</dbReference>
<dbReference type="GO" id="GO:0003899">
    <property type="term" value="F:DNA-directed RNA polymerase activity"/>
    <property type="evidence" value="ECO:0007669"/>
    <property type="project" value="InterPro"/>
</dbReference>
<gene>
    <name evidence="7" type="primary">priL</name>
    <name evidence="9" type="ORF">OdinLCB4_003905</name>
</gene>
<comment type="cofactor">
    <cofactor evidence="7">
        <name>[4Fe-4S] cluster</name>
        <dbReference type="ChEBI" id="CHEBI:49883"/>
    </cofactor>
    <text evidence="7">Binds 1 [4Fe-4S] cluster.</text>
</comment>
<dbReference type="PANTHER" id="PTHR10537">
    <property type="entry name" value="DNA PRIMASE LARGE SUBUNIT"/>
    <property type="match status" value="1"/>
</dbReference>
<protein>
    <recommendedName>
        <fullName evidence="7">DNA primase large subunit PriL</fullName>
    </recommendedName>
</protein>
<proteinExistence type="inferred from homology"/>
<evidence type="ECO:0000256" key="2">
    <source>
        <dbReference type="ARBA" id="ARBA00022515"/>
    </source>
</evidence>
<dbReference type="GO" id="GO:0051539">
    <property type="term" value="F:4 iron, 4 sulfur cluster binding"/>
    <property type="evidence" value="ECO:0007669"/>
    <property type="project" value="UniProtKB-UniRule"/>
</dbReference>
<dbReference type="Proteomes" id="UP000186851">
    <property type="component" value="Chromosome"/>
</dbReference>
<organism evidence="9 10">
    <name type="scientific">Odinarchaeota yellowstonii (strain LCB_4)</name>
    <dbReference type="NCBI Taxonomy" id="1841599"/>
    <lineage>
        <taxon>Archaea</taxon>
        <taxon>Promethearchaeati</taxon>
        <taxon>Candidatus Odinarchaeota</taxon>
        <taxon>Candidatus Odinarchaeia</taxon>
        <taxon>Candidatus Odinarchaeales</taxon>
        <taxon>Candidatus Odinarchaeaceae</taxon>
        <taxon>Candidatus Odinarchaeum</taxon>
    </lineage>
</organism>
<dbReference type="InterPro" id="IPR007238">
    <property type="entry name" value="DNA_primase_lsu_euk/arc"/>
</dbReference>
<accession>A0AAF0I9D5</accession>
<feature type="domain" description="DNA primase large subunit C-terminal" evidence="8">
    <location>
        <begin position="243"/>
        <end position="336"/>
    </location>
</feature>
<evidence type="ECO:0000313" key="9">
    <source>
        <dbReference type="EMBL" id="WEU39638.1"/>
    </source>
</evidence>
<dbReference type="Pfam" id="PF04104">
    <property type="entry name" value="DNA_primase_lrg"/>
    <property type="match status" value="1"/>
</dbReference>
<evidence type="ECO:0000313" key="10">
    <source>
        <dbReference type="Proteomes" id="UP000186851"/>
    </source>
</evidence>
<evidence type="ECO:0000256" key="7">
    <source>
        <dbReference type="HAMAP-Rule" id="MF_00701"/>
    </source>
</evidence>
<feature type="binding site" evidence="7">
    <location>
        <position position="333"/>
    </location>
    <ligand>
        <name>[4Fe-4S] cluster</name>
        <dbReference type="ChEBI" id="CHEBI:49883"/>
    </ligand>
</feature>
<evidence type="ECO:0000256" key="6">
    <source>
        <dbReference type="ARBA" id="ARBA00023014"/>
    </source>
</evidence>
<reference evidence="9" key="1">
    <citation type="journal article" date="2017" name="Nature">
        <title>Asgard archaea illuminate the origin of eukaryotic cellular complexity.</title>
        <authorList>
            <person name="Zaremba-Niedzwiedzka K."/>
            <person name="Caceres E.F."/>
            <person name="Saw J.H."/>
            <person name="Backstrom D."/>
            <person name="Juzokaite L."/>
            <person name="Vancaester E."/>
            <person name="Seitz K.W."/>
            <person name="Anantharaman K."/>
            <person name="Starnawski P."/>
            <person name="Kjeldsen K.U."/>
            <person name="Scott M.B."/>
            <person name="Nunoura T."/>
            <person name="Banfield J.F."/>
            <person name="Schramm A."/>
            <person name="Baker B.J."/>
            <person name="Spang A."/>
            <person name="Ettema T.J.G."/>
        </authorList>
    </citation>
    <scope>NUCLEOTIDE SEQUENCE</scope>
    <source>
        <strain evidence="9">LCB_4</strain>
    </source>
</reference>
<dbReference type="HAMAP" id="MF_00701">
    <property type="entry name" value="DNA_primase_lrg_arc"/>
    <property type="match status" value="1"/>
</dbReference>
<evidence type="ECO:0000256" key="5">
    <source>
        <dbReference type="ARBA" id="ARBA00023004"/>
    </source>
</evidence>
<comment type="similarity">
    <text evidence="7">Belongs to the eukaryotic-type primase large subunit family.</text>
</comment>
<evidence type="ECO:0000256" key="1">
    <source>
        <dbReference type="ARBA" id="ARBA00022485"/>
    </source>
</evidence>
<dbReference type="EMBL" id="CP091871">
    <property type="protein sequence ID" value="WEU39638.1"/>
    <property type="molecule type" value="Genomic_DNA"/>
</dbReference>
<dbReference type="CDD" id="cd06560">
    <property type="entry name" value="PriL"/>
    <property type="match status" value="1"/>
</dbReference>
<evidence type="ECO:0000256" key="3">
    <source>
        <dbReference type="ARBA" id="ARBA00022705"/>
    </source>
</evidence>
<keyword evidence="2 7" id="KW-0639">Primosome</keyword>
<dbReference type="PANTHER" id="PTHR10537:SF3">
    <property type="entry name" value="DNA PRIMASE LARGE SUBUNIT"/>
    <property type="match status" value="1"/>
</dbReference>
<feature type="binding site" evidence="7">
    <location>
        <position position="251"/>
    </location>
    <ligand>
        <name>[4Fe-4S] cluster</name>
        <dbReference type="ChEBI" id="CHEBI:49883"/>
    </ligand>
</feature>
<keyword evidence="5 7" id="KW-0408">Iron</keyword>
<name>A0AAF0I9D5_ODILC</name>
<keyword evidence="6 7" id="KW-0411">Iron-sulfur</keyword>
<dbReference type="AlphaFoldDB" id="A0AAF0I9D5"/>
<comment type="function">
    <text evidence="7">Regulatory subunit of DNA primase, an RNA polymerase that catalyzes the synthesis of short RNA molecules used as primers for DNA polymerase during DNA replication. Stabilizes and modulates the activity of the small subunit, increasing the rate of DNA synthesis, and conferring RNA synthesis capability. The DNA polymerase activity may enable DNA primase to also catalyze primer extension after primer synthesis. May also play a role in DNA repair.</text>
</comment>
<sequence>MSEAPNKRIAFKYAWSVDAAKYVKNSDIKITELKEDSPEVEYVFRRFTTLIKMTANKIQDIKEEYLESPYTPYILPITTIALSIIGDARLLNRWAVAESKITQINLLSEEPEIIRKILLDKFNWQAYYIEKTEKKTLVANTGMYYDWKLRFEDYLTANYSFHDAYWKLNNQIIHEGNVLLTHQIFTRLVSEKVKIELASRKLVKPDLKELDKSFINCVEKLKADWNELKKETGFHETQIQGPVRRESFPPCIQDLLGKMLAGENIPHQGRFTLTAFLLNIGMNESEIIELFKASPDFNEKLTRYQIEHIKGKDLNKPRYTPPSCKTLKTYGLCLNMDEICREIAHPLKYYNRMKRLVKKNR</sequence>
<dbReference type="InterPro" id="IPR023642">
    <property type="entry name" value="DNA_primase_lsu_PriL"/>
</dbReference>
<keyword evidence="1 7" id="KW-0004">4Fe-4S</keyword>
<feature type="binding site" evidence="7">
    <location>
        <position position="324"/>
    </location>
    <ligand>
        <name>[4Fe-4S] cluster</name>
        <dbReference type="ChEBI" id="CHEBI:49883"/>
    </ligand>
</feature>
<keyword evidence="3 7" id="KW-0235">DNA replication</keyword>
<evidence type="ECO:0000259" key="8">
    <source>
        <dbReference type="Pfam" id="PF04104"/>
    </source>
</evidence>